<proteinExistence type="inferred from homology"/>
<dbReference type="AlphaFoldDB" id="A0AAT9L978"/>
<evidence type="ECO:0000313" key="8">
    <source>
        <dbReference type="EMBL" id="QUL97601.1"/>
    </source>
</evidence>
<dbReference type="Pfam" id="PF25917">
    <property type="entry name" value="BSH_RND"/>
    <property type="match status" value="1"/>
</dbReference>
<feature type="region of interest" description="Disordered" evidence="4">
    <location>
        <begin position="506"/>
        <end position="526"/>
    </location>
</feature>
<dbReference type="PANTHER" id="PTHR32347:SF14">
    <property type="entry name" value="EFFLUX SYSTEM COMPONENT YKNX-RELATED"/>
    <property type="match status" value="1"/>
</dbReference>
<dbReference type="Gene3D" id="1.10.287.470">
    <property type="entry name" value="Helix hairpin bin"/>
    <property type="match status" value="1"/>
</dbReference>
<dbReference type="KEGG" id="fcz:IMF26_05570"/>
<dbReference type="GO" id="GO:0022857">
    <property type="term" value="F:transmembrane transporter activity"/>
    <property type="evidence" value="ECO:0007669"/>
    <property type="project" value="InterPro"/>
</dbReference>
<dbReference type="GO" id="GO:0016020">
    <property type="term" value="C:membrane"/>
    <property type="evidence" value="ECO:0007669"/>
    <property type="project" value="InterPro"/>
</dbReference>
<dbReference type="InterPro" id="IPR058639">
    <property type="entry name" value="BSH_YknX-like"/>
</dbReference>
<evidence type="ECO:0000256" key="4">
    <source>
        <dbReference type="SAM" id="MobiDB-lite"/>
    </source>
</evidence>
<organism evidence="8">
    <name type="scientific">Candidatus Fermentithermobacillus carboniphilus</name>
    <dbReference type="NCBI Taxonomy" id="3085328"/>
    <lineage>
        <taxon>Bacteria</taxon>
        <taxon>Bacillati</taxon>
        <taxon>Bacillota</taxon>
        <taxon>Candidatus Fermentithermobacillia</taxon>
        <taxon>Candidatus Fermentithermobacillales</taxon>
        <taxon>Candidatus Fermentithermobacillaceae</taxon>
        <taxon>Candidatus Fermentithermobacillus</taxon>
    </lineage>
</organism>
<dbReference type="Gene3D" id="2.40.420.20">
    <property type="match status" value="1"/>
</dbReference>
<keyword evidence="3" id="KW-0175">Coiled coil</keyword>
<dbReference type="NCBIfam" id="TIGR01730">
    <property type="entry name" value="RND_mfp"/>
    <property type="match status" value="1"/>
</dbReference>
<dbReference type="PANTHER" id="PTHR32347">
    <property type="entry name" value="EFFLUX SYSTEM COMPONENT YKNX-RELATED"/>
    <property type="match status" value="1"/>
</dbReference>
<gene>
    <name evidence="8" type="ORF">IMF26_05570</name>
</gene>
<reference evidence="8" key="2">
    <citation type="journal article" date="2023" name="Biology">
        <title>Prokaryotic Life Associated with Coal-Fire Gas Vents Revealed by Metagenomics.</title>
        <authorList>
            <person name="Kadnikov V.V."/>
            <person name="Mardanov A.V."/>
            <person name="Beletsky A.V."/>
            <person name="Karnachuk O.V."/>
            <person name="Ravin N.V."/>
        </authorList>
    </citation>
    <scope>NUCLEOTIDE SEQUENCE</scope>
    <source>
        <strain evidence="8">Bu02</strain>
    </source>
</reference>
<feature type="domain" description="Multidrug resistance protein MdtA-like barrel-sandwich hybrid" evidence="6">
    <location>
        <begin position="73"/>
        <end position="161"/>
    </location>
</feature>
<dbReference type="InterPro" id="IPR050465">
    <property type="entry name" value="UPF0194_transport"/>
</dbReference>
<dbReference type="Gene3D" id="2.40.50.100">
    <property type="match status" value="2"/>
</dbReference>
<keyword evidence="5" id="KW-0812">Transmembrane</keyword>
<evidence type="ECO:0000256" key="5">
    <source>
        <dbReference type="SAM" id="Phobius"/>
    </source>
</evidence>
<reference evidence="8" key="1">
    <citation type="submission" date="2020-10" db="EMBL/GenBank/DDBJ databases">
        <authorList>
            <person name="Kadnikov V."/>
            <person name="Beletsky A.V."/>
            <person name="Mardanov A.V."/>
            <person name="Karnachuk O.V."/>
            <person name="Ravin N.V."/>
        </authorList>
    </citation>
    <scope>NUCLEOTIDE SEQUENCE</scope>
    <source>
        <strain evidence="8">Bu02</strain>
    </source>
</reference>
<dbReference type="InterPro" id="IPR058625">
    <property type="entry name" value="MdtA-like_BSH"/>
</dbReference>
<evidence type="ECO:0000256" key="2">
    <source>
        <dbReference type="ARBA" id="ARBA00009477"/>
    </source>
</evidence>
<dbReference type="Pfam" id="PF25984">
    <property type="entry name" value="BSH_YknX"/>
    <property type="match status" value="1"/>
</dbReference>
<keyword evidence="5" id="KW-1133">Transmembrane helix</keyword>
<dbReference type="GO" id="GO:0030313">
    <property type="term" value="C:cell envelope"/>
    <property type="evidence" value="ECO:0007669"/>
    <property type="project" value="UniProtKB-SubCell"/>
</dbReference>
<accession>A0AAT9L978</accession>
<sequence>MHRKAVRWAIIGAVIIAVVGLGYWGVKALSAGDDKGKLVMATKPVTRGDLEVTVRGWGMLQATEEQDAIAGAEGIVKDVFFQPGQQVTKGQVLATIDPGSLEVKIKQAEIQLDLQRVQLAKAFGVSPDKVADVDPASALLLRSPISGRITGLAAQAGGTVTGQVCSIVDDSRLLIRLELPKPLFDKVKVGQKTTFMPHRFDGKDPGVVTKADPTPIAGQQAFFYEVWVEMANPGLLKVGDEGILLIHTPSGDVQQKAKITSYATEEAVMSPFNGKVKSVFVKEGVTVKAGDPILEFEPGEALLQAMGLQLDFKKKAVELEDLKSQLQNLIITSPIDGVALNRNVNPGQAIGKGTIITRISNYTRMNLMLQVDEMDVPKIAEGQRADVIAWGPQGQQKVQGVVSRIGATGDPRDGLASFNITVAVDNPGFLRPGMGAEAQIFVSKKENVLLCPVEAVYKENDKWFVDVKEGKERKPVEVQLGLMNDTFAEVLSGLKEGQEVVVGMTKQPDNQSGGGRGPVKAVPMPW</sequence>
<protein>
    <submittedName>
        <fullName evidence="8">Efflux RND transporter periplasmic adaptor subunit</fullName>
    </submittedName>
</protein>
<evidence type="ECO:0000256" key="1">
    <source>
        <dbReference type="ARBA" id="ARBA00004196"/>
    </source>
</evidence>
<dbReference type="EMBL" id="CP062796">
    <property type="protein sequence ID" value="QUL97601.1"/>
    <property type="molecule type" value="Genomic_DNA"/>
</dbReference>
<comment type="subcellular location">
    <subcellularLocation>
        <location evidence="1">Cell envelope</location>
    </subcellularLocation>
</comment>
<evidence type="ECO:0000259" key="7">
    <source>
        <dbReference type="Pfam" id="PF25984"/>
    </source>
</evidence>
<feature type="transmembrane region" description="Helical" evidence="5">
    <location>
        <begin position="7"/>
        <end position="26"/>
    </location>
</feature>
<feature type="domain" description="YknX-like barrel-sandwich hybrid" evidence="7">
    <location>
        <begin position="269"/>
        <end position="345"/>
    </location>
</feature>
<evidence type="ECO:0000259" key="6">
    <source>
        <dbReference type="Pfam" id="PF25917"/>
    </source>
</evidence>
<keyword evidence="5" id="KW-0472">Membrane</keyword>
<name>A0AAT9L978_9FIRM</name>
<dbReference type="InterPro" id="IPR006143">
    <property type="entry name" value="RND_pump_MFP"/>
</dbReference>
<dbReference type="SUPFAM" id="SSF111369">
    <property type="entry name" value="HlyD-like secretion proteins"/>
    <property type="match status" value="2"/>
</dbReference>
<evidence type="ECO:0000256" key="3">
    <source>
        <dbReference type="ARBA" id="ARBA00023054"/>
    </source>
</evidence>
<dbReference type="Gene3D" id="2.40.30.170">
    <property type="match status" value="1"/>
</dbReference>
<comment type="similarity">
    <text evidence="2">Belongs to the membrane fusion protein (MFP) (TC 8.A.1) family.</text>
</comment>